<accession>A0A6J6FJY1</accession>
<evidence type="ECO:0000256" key="11">
    <source>
        <dbReference type="ARBA" id="ARBA00022842"/>
    </source>
</evidence>
<evidence type="ECO:0000256" key="15">
    <source>
        <dbReference type="ARBA" id="ARBA00023316"/>
    </source>
</evidence>
<dbReference type="GO" id="GO:0005829">
    <property type="term" value="C:cytosol"/>
    <property type="evidence" value="ECO:0007669"/>
    <property type="project" value="TreeGrafter"/>
</dbReference>
<evidence type="ECO:0000256" key="13">
    <source>
        <dbReference type="ARBA" id="ARBA00022984"/>
    </source>
</evidence>
<evidence type="ECO:0000313" key="19">
    <source>
        <dbReference type="EMBL" id="CAB4588767.1"/>
    </source>
</evidence>
<comment type="subcellular location">
    <subcellularLocation>
        <location evidence="3">Cytoplasm</location>
    </subcellularLocation>
</comment>
<comment type="similarity">
    <text evidence="5">Belongs to the D-alanine--D-alanine ligase family.</text>
</comment>
<dbReference type="PANTHER" id="PTHR23132:SF25">
    <property type="entry name" value="D-ALANINE--D-ALANINE LIGASE A"/>
    <property type="match status" value="1"/>
</dbReference>
<keyword evidence="8" id="KW-0479">Metal-binding</keyword>
<comment type="cofactor">
    <cofactor evidence="1">
        <name>Mn(2+)</name>
        <dbReference type="ChEBI" id="CHEBI:29035"/>
    </cofactor>
</comment>
<dbReference type="InterPro" id="IPR005905">
    <property type="entry name" value="D_ala_D_ala"/>
</dbReference>
<keyword evidence="14" id="KW-0464">Manganese</keyword>
<gene>
    <name evidence="19" type="ORF">UFOPK1711_01704</name>
</gene>
<dbReference type="EMBL" id="CAEZTR010000148">
    <property type="protein sequence ID" value="CAB4588767.1"/>
    <property type="molecule type" value="Genomic_DNA"/>
</dbReference>
<keyword evidence="11" id="KW-0460">Magnesium</keyword>
<evidence type="ECO:0000256" key="8">
    <source>
        <dbReference type="ARBA" id="ARBA00022723"/>
    </source>
</evidence>
<keyword evidence="7" id="KW-0436">Ligase</keyword>
<dbReference type="SUPFAM" id="SSF52440">
    <property type="entry name" value="PreATP-grasp domain"/>
    <property type="match status" value="1"/>
</dbReference>
<dbReference type="AlphaFoldDB" id="A0A6J6FJY1"/>
<keyword evidence="12" id="KW-0133">Cell shape</keyword>
<evidence type="ECO:0000256" key="4">
    <source>
        <dbReference type="ARBA" id="ARBA00004752"/>
    </source>
</evidence>
<dbReference type="InterPro" id="IPR000291">
    <property type="entry name" value="D-Ala_lig_Van_CS"/>
</dbReference>
<dbReference type="Gene3D" id="3.30.1490.20">
    <property type="entry name" value="ATP-grasp fold, A domain"/>
    <property type="match status" value="1"/>
</dbReference>
<dbReference type="GO" id="GO:0046872">
    <property type="term" value="F:metal ion binding"/>
    <property type="evidence" value="ECO:0007669"/>
    <property type="project" value="UniProtKB-KW"/>
</dbReference>
<dbReference type="PROSITE" id="PS50975">
    <property type="entry name" value="ATP_GRASP"/>
    <property type="match status" value="1"/>
</dbReference>
<dbReference type="GO" id="GO:0008716">
    <property type="term" value="F:D-alanine-D-alanine ligase activity"/>
    <property type="evidence" value="ECO:0007669"/>
    <property type="project" value="InterPro"/>
</dbReference>
<evidence type="ECO:0000256" key="7">
    <source>
        <dbReference type="ARBA" id="ARBA00022598"/>
    </source>
</evidence>
<dbReference type="SUPFAM" id="SSF56059">
    <property type="entry name" value="Glutathione synthetase ATP-binding domain-like"/>
    <property type="match status" value="1"/>
</dbReference>
<dbReference type="Pfam" id="PF07478">
    <property type="entry name" value="Dala_Dala_lig_C"/>
    <property type="match status" value="1"/>
</dbReference>
<evidence type="ECO:0000256" key="5">
    <source>
        <dbReference type="ARBA" id="ARBA00010871"/>
    </source>
</evidence>
<dbReference type="PROSITE" id="PS00843">
    <property type="entry name" value="DALA_DALA_LIGASE_1"/>
    <property type="match status" value="1"/>
</dbReference>
<reference evidence="19" key="1">
    <citation type="submission" date="2020-05" db="EMBL/GenBank/DDBJ databases">
        <authorList>
            <person name="Chiriac C."/>
            <person name="Salcher M."/>
            <person name="Ghai R."/>
            <person name="Kavagutti S V."/>
        </authorList>
    </citation>
    <scope>NUCLEOTIDE SEQUENCE</scope>
</reference>
<dbReference type="HAMAP" id="MF_00047">
    <property type="entry name" value="Dala_Dala_lig"/>
    <property type="match status" value="1"/>
</dbReference>
<dbReference type="PIRSF" id="PIRSF039102">
    <property type="entry name" value="Ddl/VanB"/>
    <property type="match status" value="1"/>
</dbReference>
<dbReference type="NCBIfam" id="NF002528">
    <property type="entry name" value="PRK01966.1-4"/>
    <property type="match status" value="1"/>
</dbReference>
<dbReference type="GO" id="GO:0008360">
    <property type="term" value="P:regulation of cell shape"/>
    <property type="evidence" value="ECO:0007669"/>
    <property type="project" value="UniProtKB-KW"/>
</dbReference>
<keyword evidence="13" id="KW-0573">Peptidoglycan synthesis</keyword>
<organism evidence="19">
    <name type="scientific">freshwater metagenome</name>
    <dbReference type="NCBI Taxonomy" id="449393"/>
    <lineage>
        <taxon>unclassified sequences</taxon>
        <taxon>metagenomes</taxon>
        <taxon>ecological metagenomes</taxon>
    </lineage>
</organism>
<sequence length="419" mass="45077">MAVTLATNRNEKLARSNQARVEVGSVDDDIGPGKSSAHSGGDVCGLKFHGLTLRDVNRVDGRRTTVLPMPGPDRTRLVVLFGGQSAEHDVSRVTARHVLTAADPDRYDLVAIGITREGTWIECSTDVSTFGDAMEISGNTVDPFSVLTADSVVFPLLHGPMGEDGTIQGLLEIAGVPFVGSAVLGSSMSMDKIIAKQVAEAEGIAQTNWRGMHANELTGPGSEAVLDELGDALGFPIFVKPANMGSSIGVSKVTTRAELRAAVDDALRYDEWIVLEEGVVAREIEVAVLGHTVTPRASVPGEIVPGADFYDYEDKYAAGVAQLHIPAPLSEAETEQVRELACRVFRAYRAEGLSRVDFFFENPGRGWLLNEINTIPGFTPISMYPQMWQASGLPYRALIDELVGLAIERRATVVRYRGA</sequence>
<protein>
    <submittedName>
        <fullName evidence="19">Unannotated protein</fullName>
    </submittedName>
</protein>
<evidence type="ECO:0000256" key="10">
    <source>
        <dbReference type="ARBA" id="ARBA00022840"/>
    </source>
</evidence>
<dbReference type="GO" id="GO:0009252">
    <property type="term" value="P:peptidoglycan biosynthetic process"/>
    <property type="evidence" value="ECO:0007669"/>
    <property type="project" value="UniProtKB-KW"/>
</dbReference>
<dbReference type="InterPro" id="IPR013815">
    <property type="entry name" value="ATP_grasp_subdomain_1"/>
</dbReference>
<dbReference type="Pfam" id="PF01820">
    <property type="entry name" value="Dala_Dala_lig_N"/>
    <property type="match status" value="1"/>
</dbReference>
<evidence type="ECO:0000256" key="14">
    <source>
        <dbReference type="ARBA" id="ARBA00023211"/>
    </source>
</evidence>
<dbReference type="Gene3D" id="3.30.470.20">
    <property type="entry name" value="ATP-grasp fold, B domain"/>
    <property type="match status" value="1"/>
</dbReference>
<evidence type="ECO:0000256" key="9">
    <source>
        <dbReference type="ARBA" id="ARBA00022741"/>
    </source>
</evidence>
<comment type="pathway">
    <text evidence="4">Cell wall biogenesis; peptidoglycan biosynthesis.</text>
</comment>
<dbReference type="InterPro" id="IPR011127">
    <property type="entry name" value="Dala_Dala_lig_N"/>
</dbReference>
<dbReference type="FunFam" id="3.30.470.20:FF:000008">
    <property type="entry name" value="D-alanine--D-alanine ligase"/>
    <property type="match status" value="1"/>
</dbReference>
<dbReference type="InterPro" id="IPR016185">
    <property type="entry name" value="PreATP-grasp_dom_sf"/>
</dbReference>
<dbReference type="FunFam" id="3.30.1490.20:FF:000007">
    <property type="entry name" value="D-alanine--D-alanine ligase"/>
    <property type="match status" value="1"/>
</dbReference>
<evidence type="ECO:0000256" key="12">
    <source>
        <dbReference type="ARBA" id="ARBA00022960"/>
    </source>
</evidence>
<evidence type="ECO:0000256" key="3">
    <source>
        <dbReference type="ARBA" id="ARBA00004496"/>
    </source>
</evidence>
<dbReference type="GO" id="GO:0071555">
    <property type="term" value="P:cell wall organization"/>
    <property type="evidence" value="ECO:0007669"/>
    <property type="project" value="UniProtKB-KW"/>
</dbReference>
<dbReference type="InterPro" id="IPR011095">
    <property type="entry name" value="Dala_Dala_lig_C"/>
</dbReference>
<comment type="cofactor">
    <cofactor evidence="2">
        <name>Mg(2+)</name>
        <dbReference type="ChEBI" id="CHEBI:18420"/>
    </cofactor>
</comment>
<evidence type="ECO:0000256" key="1">
    <source>
        <dbReference type="ARBA" id="ARBA00001936"/>
    </source>
</evidence>
<keyword evidence="6" id="KW-0963">Cytoplasm</keyword>
<feature type="domain" description="ATP-grasp" evidence="18">
    <location>
        <begin position="196"/>
        <end position="404"/>
    </location>
</feature>
<dbReference type="PANTHER" id="PTHR23132">
    <property type="entry name" value="D-ALANINE--D-ALANINE LIGASE"/>
    <property type="match status" value="1"/>
</dbReference>
<evidence type="ECO:0000259" key="18">
    <source>
        <dbReference type="PROSITE" id="PS50975"/>
    </source>
</evidence>
<comment type="pathway">
    <text evidence="16">Glycan biosynthesis.</text>
</comment>
<keyword evidence="10" id="KW-0067">ATP-binding</keyword>
<evidence type="ECO:0000256" key="16">
    <source>
        <dbReference type="ARBA" id="ARBA00060592"/>
    </source>
</evidence>
<evidence type="ECO:0000256" key="17">
    <source>
        <dbReference type="SAM" id="MobiDB-lite"/>
    </source>
</evidence>
<evidence type="ECO:0000256" key="6">
    <source>
        <dbReference type="ARBA" id="ARBA00022490"/>
    </source>
</evidence>
<evidence type="ECO:0000256" key="2">
    <source>
        <dbReference type="ARBA" id="ARBA00001946"/>
    </source>
</evidence>
<dbReference type="Gene3D" id="3.40.50.20">
    <property type="match status" value="1"/>
</dbReference>
<proteinExistence type="inferred from homology"/>
<keyword evidence="15" id="KW-0961">Cell wall biogenesis/degradation</keyword>
<dbReference type="GO" id="GO:0005524">
    <property type="term" value="F:ATP binding"/>
    <property type="evidence" value="ECO:0007669"/>
    <property type="project" value="UniProtKB-KW"/>
</dbReference>
<dbReference type="NCBIfam" id="TIGR01205">
    <property type="entry name" value="D_ala_D_alaTIGR"/>
    <property type="match status" value="1"/>
</dbReference>
<keyword evidence="9" id="KW-0547">Nucleotide-binding</keyword>
<name>A0A6J6FJY1_9ZZZZ</name>
<dbReference type="InterPro" id="IPR011761">
    <property type="entry name" value="ATP-grasp"/>
</dbReference>
<feature type="region of interest" description="Disordered" evidence="17">
    <location>
        <begin position="1"/>
        <end position="38"/>
    </location>
</feature>